<proteinExistence type="predicted"/>
<accession>A0A7J8DX79</accession>
<sequence length="162" mass="17106">MRARWMPASSERDVRVRALLGAELVAGCSEGLTPAQPSLARKDRALPGGRGKGETPGTSRVVSRRTLWATPGWPRNEGGGNHPYQAALAPALRPCSSGFSVVTRNSLFSKGRAPASVPGRSESVHVLMRPAVWARAPSGWRCRGGEFCKTPAGLASSHVLGP</sequence>
<dbReference type="Proteomes" id="UP000593571">
    <property type="component" value="Unassembled WGS sequence"/>
</dbReference>
<protein>
    <submittedName>
        <fullName evidence="2">Uncharacterized protein</fullName>
    </submittedName>
</protein>
<evidence type="ECO:0000256" key="1">
    <source>
        <dbReference type="SAM" id="MobiDB-lite"/>
    </source>
</evidence>
<organism evidence="2 3">
    <name type="scientific">Rousettus aegyptiacus</name>
    <name type="common">Egyptian fruit bat</name>
    <name type="synonym">Pteropus aegyptiacus</name>
    <dbReference type="NCBI Taxonomy" id="9407"/>
    <lineage>
        <taxon>Eukaryota</taxon>
        <taxon>Metazoa</taxon>
        <taxon>Chordata</taxon>
        <taxon>Craniata</taxon>
        <taxon>Vertebrata</taxon>
        <taxon>Euteleostomi</taxon>
        <taxon>Mammalia</taxon>
        <taxon>Eutheria</taxon>
        <taxon>Laurasiatheria</taxon>
        <taxon>Chiroptera</taxon>
        <taxon>Yinpterochiroptera</taxon>
        <taxon>Pteropodoidea</taxon>
        <taxon>Pteropodidae</taxon>
        <taxon>Rousettinae</taxon>
        <taxon>Rousettus</taxon>
    </lineage>
</organism>
<evidence type="ECO:0000313" key="3">
    <source>
        <dbReference type="Proteomes" id="UP000593571"/>
    </source>
</evidence>
<dbReference type="AlphaFoldDB" id="A0A7J8DX79"/>
<comment type="caution">
    <text evidence="2">The sequence shown here is derived from an EMBL/GenBank/DDBJ whole genome shotgun (WGS) entry which is preliminary data.</text>
</comment>
<reference evidence="2 3" key="1">
    <citation type="journal article" date="2020" name="Nature">
        <title>Six reference-quality genomes reveal evolution of bat adaptations.</title>
        <authorList>
            <person name="Jebb D."/>
            <person name="Huang Z."/>
            <person name="Pippel M."/>
            <person name="Hughes G.M."/>
            <person name="Lavrichenko K."/>
            <person name="Devanna P."/>
            <person name="Winkler S."/>
            <person name="Jermiin L.S."/>
            <person name="Skirmuntt E.C."/>
            <person name="Katzourakis A."/>
            <person name="Burkitt-Gray L."/>
            <person name="Ray D.A."/>
            <person name="Sullivan K.A.M."/>
            <person name="Roscito J.G."/>
            <person name="Kirilenko B.M."/>
            <person name="Davalos L.M."/>
            <person name="Corthals A.P."/>
            <person name="Power M.L."/>
            <person name="Jones G."/>
            <person name="Ransome R.D."/>
            <person name="Dechmann D.K.N."/>
            <person name="Locatelli A.G."/>
            <person name="Puechmaille S.J."/>
            <person name="Fedrigo O."/>
            <person name="Jarvis E.D."/>
            <person name="Hiller M."/>
            <person name="Vernes S.C."/>
            <person name="Myers E.W."/>
            <person name="Teeling E.C."/>
        </authorList>
    </citation>
    <scope>NUCLEOTIDE SEQUENCE [LARGE SCALE GENOMIC DNA]</scope>
    <source>
        <strain evidence="2">MRouAeg1</strain>
        <tissue evidence="2">Muscle</tissue>
    </source>
</reference>
<evidence type="ECO:0000313" key="2">
    <source>
        <dbReference type="EMBL" id="KAF6427808.1"/>
    </source>
</evidence>
<feature type="region of interest" description="Disordered" evidence="1">
    <location>
        <begin position="31"/>
        <end position="63"/>
    </location>
</feature>
<gene>
    <name evidence="2" type="ORF">HJG63_008297</name>
</gene>
<keyword evidence="3" id="KW-1185">Reference proteome</keyword>
<dbReference type="EMBL" id="JACASE010000011">
    <property type="protein sequence ID" value="KAF6427808.1"/>
    <property type="molecule type" value="Genomic_DNA"/>
</dbReference>
<name>A0A7J8DX79_ROUAE</name>